<sequence>MALHRRSHSKRWQAHEAQKQRTGLGAIVATQHMLLFSSAYVLASQAYLMIEGDTTPDLLPTAIVLLVSAGTSILYILTHNAAAMLASEEHNERKASVRRAIQWLATTSLRFGVTTWLAACGMNVIFTVAKQAHCEPRNAGAARIDIGTSCIIQRTGVGASLLSLYVEI</sequence>
<comment type="caution">
    <text evidence="2">The sequence shown here is derived from an EMBL/GenBank/DDBJ whole genome shotgun (WGS) entry which is preliminary data.</text>
</comment>
<name>A0AAN7VNF5_9PEZI</name>
<dbReference type="EMBL" id="JAVRQU010000015">
    <property type="protein sequence ID" value="KAK5694868.1"/>
    <property type="molecule type" value="Genomic_DNA"/>
</dbReference>
<gene>
    <name evidence="2" type="ORF">LTR97_009459</name>
</gene>
<evidence type="ECO:0000313" key="3">
    <source>
        <dbReference type="Proteomes" id="UP001310594"/>
    </source>
</evidence>
<evidence type="ECO:0000313" key="2">
    <source>
        <dbReference type="EMBL" id="KAK5694868.1"/>
    </source>
</evidence>
<accession>A0AAN7VNF5</accession>
<reference evidence="2" key="1">
    <citation type="submission" date="2023-08" db="EMBL/GenBank/DDBJ databases">
        <title>Black Yeasts Isolated from many extreme environments.</title>
        <authorList>
            <person name="Coleine C."/>
            <person name="Stajich J.E."/>
            <person name="Selbmann L."/>
        </authorList>
    </citation>
    <scope>NUCLEOTIDE SEQUENCE</scope>
    <source>
        <strain evidence="2">CCFEE 5810</strain>
    </source>
</reference>
<feature type="transmembrane region" description="Helical" evidence="1">
    <location>
        <begin position="63"/>
        <end position="86"/>
    </location>
</feature>
<dbReference type="AlphaFoldDB" id="A0AAN7VNF5"/>
<proteinExistence type="predicted"/>
<feature type="transmembrane region" description="Helical" evidence="1">
    <location>
        <begin position="21"/>
        <end position="43"/>
    </location>
</feature>
<keyword evidence="1" id="KW-1133">Transmembrane helix</keyword>
<dbReference type="Proteomes" id="UP001310594">
    <property type="component" value="Unassembled WGS sequence"/>
</dbReference>
<protein>
    <submittedName>
        <fullName evidence="2">Uncharacterized protein</fullName>
    </submittedName>
</protein>
<keyword evidence="1" id="KW-0472">Membrane</keyword>
<keyword evidence="1" id="KW-0812">Transmembrane</keyword>
<organism evidence="2 3">
    <name type="scientific">Elasticomyces elasticus</name>
    <dbReference type="NCBI Taxonomy" id="574655"/>
    <lineage>
        <taxon>Eukaryota</taxon>
        <taxon>Fungi</taxon>
        <taxon>Dikarya</taxon>
        <taxon>Ascomycota</taxon>
        <taxon>Pezizomycotina</taxon>
        <taxon>Dothideomycetes</taxon>
        <taxon>Dothideomycetidae</taxon>
        <taxon>Mycosphaerellales</taxon>
        <taxon>Teratosphaeriaceae</taxon>
        <taxon>Elasticomyces</taxon>
    </lineage>
</organism>
<evidence type="ECO:0000256" key="1">
    <source>
        <dbReference type="SAM" id="Phobius"/>
    </source>
</evidence>